<gene>
    <name evidence="1" type="ORF">RIF29_19665</name>
</gene>
<dbReference type="Proteomes" id="UP001372338">
    <property type="component" value="Unassembled WGS sequence"/>
</dbReference>
<dbReference type="PANTHER" id="PTHR36396:SF1">
    <property type="entry name" value="MALTASE-GLUCOAMYLASE, INTESTINAL PROTEIN"/>
    <property type="match status" value="1"/>
</dbReference>
<organism evidence="1 2">
    <name type="scientific">Crotalaria pallida</name>
    <name type="common">Smooth rattlebox</name>
    <name type="synonym">Crotalaria striata</name>
    <dbReference type="NCBI Taxonomy" id="3830"/>
    <lineage>
        <taxon>Eukaryota</taxon>
        <taxon>Viridiplantae</taxon>
        <taxon>Streptophyta</taxon>
        <taxon>Embryophyta</taxon>
        <taxon>Tracheophyta</taxon>
        <taxon>Spermatophyta</taxon>
        <taxon>Magnoliopsida</taxon>
        <taxon>eudicotyledons</taxon>
        <taxon>Gunneridae</taxon>
        <taxon>Pentapetalae</taxon>
        <taxon>rosids</taxon>
        <taxon>fabids</taxon>
        <taxon>Fabales</taxon>
        <taxon>Fabaceae</taxon>
        <taxon>Papilionoideae</taxon>
        <taxon>50 kb inversion clade</taxon>
        <taxon>genistoids sensu lato</taxon>
        <taxon>core genistoids</taxon>
        <taxon>Crotalarieae</taxon>
        <taxon>Crotalaria</taxon>
    </lineage>
</organism>
<dbReference type="AlphaFoldDB" id="A0AAN9EZU0"/>
<sequence>MAEEKGAGSSTPYLEVNCTSSGKTRRFAAGTDAGFAVSLINGKLKTTEPVSLHIEAVKYGEEPIAFGPNSVLVNYGKGWILHTVTKAGLDFVSSRGEINRDTDSPLHEDDGSRARFQDFQNHLDARMDILEASLARLETRIG</sequence>
<evidence type="ECO:0000313" key="2">
    <source>
        <dbReference type="Proteomes" id="UP001372338"/>
    </source>
</evidence>
<proteinExistence type="predicted"/>
<name>A0AAN9EZU0_CROPI</name>
<accession>A0AAN9EZU0</accession>
<reference evidence="1 2" key="1">
    <citation type="submission" date="2024-01" db="EMBL/GenBank/DDBJ databases">
        <title>The genomes of 5 underutilized Papilionoideae crops provide insights into root nodulation and disease resistanc.</title>
        <authorList>
            <person name="Yuan L."/>
        </authorList>
    </citation>
    <scope>NUCLEOTIDE SEQUENCE [LARGE SCALE GENOMIC DNA]</scope>
    <source>
        <strain evidence="1">ZHUSHIDOU_FW_LH</strain>
        <tissue evidence="1">Leaf</tissue>
    </source>
</reference>
<comment type="caution">
    <text evidence="1">The sequence shown here is derived from an EMBL/GenBank/DDBJ whole genome shotgun (WGS) entry which is preliminary data.</text>
</comment>
<dbReference type="EMBL" id="JAYWIO010000004">
    <property type="protein sequence ID" value="KAK7267002.1"/>
    <property type="molecule type" value="Genomic_DNA"/>
</dbReference>
<evidence type="ECO:0000313" key="1">
    <source>
        <dbReference type="EMBL" id="KAK7267002.1"/>
    </source>
</evidence>
<keyword evidence="2" id="KW-1185">Reference proteome</keyword>
<protein>
    <submittedName>
        <fullName evidence="1">Uncharacterized protein</fullName>
    </submittedName>
</protein>
<dbReference type="PANTHER" id="PTHR36396">
    <property type="entry name" value="MALTASE-GLUCOAMYLASE, INTESTINAL PROTEIN"/>
    <property type="match status" value="1"/>
</dbReference>